<dbReference type="PROSITE" id="PS50016">
    <property type="entry name" value="ZF_PHD_2"/>
    <property type="match status" value="1"/>
</dbReference>
<accession>A0A3S4ZVY1</accession>
<proteinExistence type="predicted"/>
<evidence type="ECO:0000256" key="1">
    <source>
        <dbReference type="ARBA" id="ARBA00022723"/>
    </source>
</evidence>
<protein>
    <recommendedName>
        <fullName evidence="6">PHD-type domain-containing protein</fullName>
    </recommendedName>
</protein>
<evidence type="ECO:0000256" key="5">
    <source>
        <dbReference type="SAM" id="MobiDB-lite"/>
    </source>
</evidence>
<keyword evidence="3" id="KW-0862">Zinc</keyword>
<feature type="region of interest" description="Disordered" evidence="5">
    <location>
        <begin position="409"/>
        <end position="518"/>
    </location>
</feature>
<reference evidence="7" key="1">
    <citation type="submission" date="2018-11" db="EMBL/GenBank/DDBJ databases">
        <authorList>
            <consortium name="Pathogen Informatics"/>
        </authorList>
    </citation>
    <scope>NUCLEOTIDE SEQUENCE</scope>
</reference>
<dbReference type="InterPro" id="IPR011011">
    <property type="entry name" value="Znf_FYVE_PHD"/>
</dbReference>
<evidence type="ECO:0000256" key="4">
    <source>
        <dbReference type="PROSITE-ProRule" id="PRU00146"/>
    </source>
</evidence>
<dbReference type="EMBL" id="CAAALY010017564">
    <property type="protein sequence ID" value="VEL13364.1"/>
    <property type="molecule type" value="Genomic_DNA"/>
</dbReference>
<evidence type="ECO:0000256" key="3">
    <source>
        <dbReference type="ARBA" id="ARBA00022833"/>
    </source>
</evidence>
<keyword evidence="8" id="KW-1185">Reference proteome</keyword>
<dbReference type="SMART" id="SM00249">
    <property type="entry name" value="PHD"/>
    <property type="match status" value="1"/>
</dbReference>
<evidence type="ECO:0000313" key="8">
    <source>
        <dbReference type="Proteomes" id="UP000784294"/>
    </source>
</evidence>
<feature type="region of interest" description="Disordered" evidence="5">
    <location>
        <begin position="42"/>
        <end position="299"/>
    </location>
</feature>
<dbReference type="PANTHER" id="PTHR14296">
    <property type="entry name" value="REMODELING AND SPACING FACTOR 1"/>
    <property type="match status" value="1"/>
</dbReference>
<dbReference type="GO" id="GO:0008270">
    <property type="term" value="F:zinc ion binding"/>
    <property type="evidence" value="ECO:0007669"/>
    <property type="project" value="UniProtKB-KW"/>
</dbReference>
<evidence type="ECO:0000259" key="6">
    <source>
        <dbReference type="PROSITE" id="PS50016"/>
    </source>
</evidence>
<feature type="region of interest" description="Disordered" evidence="5">
    <location>
        <begin position="549"/>
        <end position="767"/>
    </location>
</feature>
<dbReference type="GO" id="GO:0045892">
    <property type="term" value="P:negative regulation of DNA-templated transcription"/>
    <property type="evidence" value="ECO:0007669"/>
    <property type="project" value="TreeGrafter"/>
</dbReference>
<dbReference type="Pfam" id="PF00628">
    <property type="entry name" value="PHD"/>
    <property type="match status" value="1"/>
</dbReference>
<comment type="caution">
    <text evidence="7">The sequence shown here is derived from an EMBL/GenBank/DDBJ whole genome shotgun (WGS) entry which is preliminary data.</text>
</comment>
<gene>
    <name evidence="7" type="ORF">PXEA_LOCUS6804</name>
</gene>
<feature type="compositionally biased region" description="Basic residues" evidence="5">
    <location>
        <begin position="554"/>
        <end position="565"/>
    </location>
</feature>
<dbReference type="OrthoDB" id="10055895at2759"/>
<feature type="compositionally biased region" description="Basic residues" evidence="5">
    <location>
        <begin position="279"/>
        <end position="293"/>
    </location>
</feature>
<dbReference type="InterPro" id="IPR013083">
    <property type="entry name" value="Znf_RING/FYVE/PHD"/>
</dbReference>
<feature type="compositionally biased region" description="Acidic residues" evidence="5">
    <location>
        <begin position="691"/>
        <end position="701"/>
    </location>
</feature>
<feature type="compositionally biased region" description="Basic and acidic residues" evidence="5">
    <location>
        <begin position="43"/>
        <end position="85"/>
    </location>
</feature>
<dbReference type="GO" id="GO:0031213">
    <property type="term" value="C:RSF complex"/>
    <property type="evidence" value="ECO:0007669"/>
    <property type="project" value="InterPro"/>
</dbReference>
<feature type="compositionally biased region" description="Acidic residues" evidence="5">
    <location>
        <begin position="574"/>
        <end position="587"/>
    </location>
</feature>
<dbReference type="GO" id="GO:0042393">
    <property type="term" value="F:histone binding"/>
    <property type="evidence" value="ECO:0007669"/>
    <property type="project" value="TreeGrafter"/>
</dbReference>
<dbReference type="Proteomes" id="UP000784294">
    <property type="component" value="Unassembled WGS sequence"/>
</dbReference>
<dbReference type="CDD" id="cd15543">
    <property type="entry name" value="PHD_RSF1"/>
    <property type="match status" value="1"/>
</dbReference>
<sequence>MLKTEIKIDEHNCRSDEPILKANVCVTTSVEGVLPTEPSEITSVKRENGHSLKETIDGEKHDTPSIDNPKLDDSIKEEHDFDLKKDRKRKGKRYEPTNVEQDLNFTPRRSGRQRKQVEFLTMEPIKPKSYSRSTIINEEECDKSRGKKRKASDEYGDDDNGEASLKEGKVKRRRKSLRDSEGKIKKKKKKRKIKKSGKVSGSAPWMRGTSSESSTSEEEDYFERVLLAIHDSDDEDPKPKHKIGKNDFEWNNQPESDFDPEGLDKESDVDSITQGRNLARQKRRQKGVKKKRMGSVEDEEELEEDKPCQICSRSHLPEWILLCDRCDLGHHAMCLFPPLFIIPEGEWFCPRCQHSALINSIANKITELQAERKAREHKQRMQERINFISISLTNILPSEQRAAKHKTRLYGSGNGSINGLDESTSDESRTISDRSSTVADSEGTTRKCRLRHRHENDSCDNDINETNSTSNDSSFSRIRRRARRTARSRAGSRLTTRQTRFNSCEDTGSGTETSNSLEALPLMRATRRRSIRYDINDAFKQIDEALEGDEKYQSQKRRRERRKERRSQGLPTDDSSEEEEEDDDGDVELGTTEGGKDGRRTGGRSRGKDLSNILGPDWKDDDAERRRRRRRLGDSLSQSSESEAAFGGRKGSDGNQTMDKRARPRKGSDGDDDDDFQPSEASNSSSRTQDDESAGSIEEEFSSGSIASDDSWRHELSSKKRSGRKPSWRHRNNKYSMSSFNKKRFQKFDGSDIDAEAGRNSRILPSR</sequence>
<keyword evidence="2 4" id="KW-0863">Zinc-finger</keyword>
<dbReference type="InterPro" id="IPR019787">
    <property type="entry name" value="Znf_PHD-finger"/>
</dbReference>
<feature type="compositionally biased region" description="Basic and acidic residues" evidence="5">
    <location>
        <begin position="658"/>
        <end position="669"/>
    </location>
</feature>
<dbReference type="PROSITE" id="PS01359">
    <property type="entry name" value="ZF_PHD_1"/>
    <property type="match status" value="1"/>
</dbReference>
<dbReference type="SUPFAM" id="SSF57903">
    <property type="entry name" value="FYVE/PHD zinc finger"/>
    <property type="match status" value="1"/>
</dbReference>
<evidence type="ECO:0000256" key="2">
    <source>
        <dbReference type="ARBA" id="ARBA00022771"/>
    </source>
</evidence>
<organism evidence="7 8">
    <name type="scientific">Protopolystoma xenopodis</name>
    <dbReference type="NCBI Taxonomy" id="117903"/>
    <lineage>
        <taxon>Eukaryota</taxon>
        <taxon>Metazoa</taxon>
        <taxon>Spiralia</taxon>
        <taxon>Lophotrochozoa</taxon>
        <taxon>Platyhelminthes</taxon>
        <taxon>Monogenea</taxon>
        <taxon>Polyopisthocotylea</taxon>
        <taxon>Polystomatidea</taxon>
        <taxon>Polystomatidae</taxon>
        <taxon>Protopolystoma</taxon>
    </lineage>
</organism>
<dbReference type="PANTHER" id="PTHR14296:SF16">
    <property type="entry name" value="REMODELING AND SPACING FACTOR 1"/>
    <property type="match status" value="1"/>
</dbReference>
<dbReference type="InterPro" id="IPR019786">
    <property type="entry name" value="Zinc_finger_PHD-type_CS"/>
</dbReference>
<feature type="compositionally biased region" description="Basic residues" evidence="5">
    <location>
        <begin position="184"/>
        <end position="197"/>
    </location>
</feature>
<feature type="compositionally biased region" description="Low complexity" evidence="5">
    <location>
        <begin position="488"/>
        <end position="497"/>
    </location>
</feature>
<feature type="compositionally biased region" description="Basic residues" evidence="5">
    <location>
        <begin position="719"/>
        <end position="733"/>
    </location>
</feature>
<evidence type="ECO:0000313" key="7">
    <source>
        <dbReference type="EMBL" id="VEL13364.1"/>
    </source>
</evidence>
<keyword evidence="1" id="KW-0479">Metal-binding</keyword>
<feature type="compositionally biased region" description="Basic residues" evidence="5">
    <location>
        <begin position="477"/>
        <end position="487"/>
    </location>
</feature>
<dbReference type="Gene3D" id="3.30.40.10">
    <property type="entry name" value="Zinc/RING finger domain, C3HC4 (zinc finger)"/>
    <property type="match status" value="1"/>
</dbReference>
<name>A0A3S4ZVY1_9PLAT</name>
<feature type="compositionally biased region" description="Polar residues" evidence="5">
    <location>
        <begin position="498"/>
        <end position="517"/>
    </location>
</feature>
<feature type="domain" description="PHD-type" evidence="6">
    <location>
        <begin position="305"/>
        <end position="355"/>
    </location>
</feature>
<dbReference type="InterPro" id="IPR001965">
    <property type="entry name" value="Znf_PHD"/>
</dbReference>
<dbReference type="AlphaFoldDB" id="A0A3S4ZVY1"/>
<dbReference type="InterPro" id="IPR028938">
    <property type="entry name" value="Rsf1-like"/>
</dbReference>